<keyword evidence="8" id="KW-0560">Oxidoreductase</keyword>
<feature type="domain" description="Enoyl reductase (ER)" evidence="9">
    <location>
        <begin position="10"/>
        <end position="334"/>
    </location>
</feature>
<dbReference type="EMBL" id="JABRWO010000009">
    <property type="protein sequence ID" value="MBA2116069.1"/>
    <property type="molecule type" value="Genomic_DNA"/>
</dbReference>
<evidence type="ECO:0000256" key="7">
    <source>
        <dbReference type="ARBA" id="ARBA00022990"/>
    </source>
</evidence>
<evidence type="ECO:0000256" key="4">
    <source>
        <dbReference type="ARBA" id="ARBA00022490"/>
    </source>
</evidence>
<evidence type="ECO:0000313" key="10">
    <source>
        <dbReference type="EMBL" id="MBA2116069.1"/>
    </source>
</evidence>
<dbReference type="GO" id="GO:0016491">
    <property type="term" value="F:oxidoreductase activity"/>
    <property type="evidence" value="ECO:0007669"/>
    <property type="project" value="UniProtKB-KW"/>
</dbReference>
<dbReference type="SUPFAM" id="SSF51735">
    <property type="entry name" value="NAD(P)-binding Rossmann-fold domains"/>
    <property type="match status" value="1"/>
</dbReference>
<dbReference type="InterPro" id="IPR013149">
    <property type="entry name" value="ADH-like_C"/>
</dbReference>
<evidence type="ECO:0000256" key="8">
    <source>
        <dbReference type="RuleBase" id="RU364000"/>
    </source>
</evidence>
<dbReference type="InterPro" id="IPR014182">
    <property type="entry name" value="ADH_Zn_typ-1"/>
</dbReference>
<sequence>MKAVGLKRYLLNDDPEFLLDLTLESPSPKGCQLLVAVQAISVNPVDTKVRAPKDKVEASSKILGWDAAGIVLEVGPDVTLFKPGDEVFYAGDITRPGSNSEFQLVDERIVGHKPKSLTFAEAAALPLTAITAYEAIFDRLQFDVWGKHKGQTLLIVGAAGGVGSIGIQLAKIAGLTVIGTASRRESAEWITSLGANHVINHFEPMRQQIESLGHKYVDAVALFNDTDRHWNTAVDLVRPQGKVLSIVENRGPLDQDLLKQKSATFIWEFMFTRSMFQTPDMVQQHELLNQVANWIDQGIVRGTSREVISPINAENLRRAHRTIEQGRSIGKLVLEGWS</sequence>
<evidence type="ECO:0000256" key="3">
    <source>
        <dbReference type="ARBA" id="ARBA00011881"/>
    </source>
</evidence>
<dbReference type="InterPro" id="IPR002364">
    <property type="entry name" value="Quin_OxRdtase/zeta-crystal_CS"/>
</dbReference>
<dbReference type="InterPro" id="IPR011032">
    <property type="entry name" value="GroES-like_sf"/>
</dbReference>
<dbReference type="InterPro" id="IPR036291">
    <property type="entry name" value="NAD(P)-bd_dom_sf"/>
</dbReference>
<keyword evidence="6" id="KW-0694">RNA-binding</keyword>
<dbReference type="SMART" id="SM00829">
    <property type="entry name" value="PKS_ER"/>
    <property type="match status" value="1"/>
</dbReference>
<gene>
    <name evidence="10" type="ORF">HOV93_32580</name>
</gene>
<protein>
    <recommendedName>
        <fullName evidence="8">Zinc-type alcohol dehydrogenase-like protein</fullName>
    </recommendedName>
</protein>
<dbReference type="CDD" id="cd08252">
    <property type="entry name" value="AL_MDR"/>
    <property type="match status" value="1"/>
</dbReference>
<dbReference type="GO" id="GO:0008270">
    <property type="term" value="F:zinc ion binding"/>
    <property type="evidence" value="ECO:0007669"/>
    <property type="project" value="InterPro"/>
</dbReference>
<comment type="similarity">
    <text evidence="2 8">Belongs to the zinc-containing alcohol dehydrogenase family. Quinone oxidoreductase subfamily.</text>
</comment>
<reference evidence="10 11" key="1">
    <citation type="submission" date="2020-05" db="EMBL/GenBank/DDBJ databases">
        <title>Bremerella alba sp. nov., a novel planctomycete isolated from the surface of the macroalga Fucus spiralis.</title>
        <authorList>
            <person name="Godinho O."/>
            <person name="Botelho R."/>
            <person name="Albuquerque L."/>
            <person name="Wiegand S."/>
            <person name="Da Costa M.S."/>
            <person name="Lobo-Da-Cunha A."/>
            <person name="Jogler C."/>
            <person name="Lage O.M."/>
        </authorList>
    </citation>
    <scope>NUCLEOTIDE SEQUENCE [LARGE SCALE GENOMIC DNA]</scope>
    <source>
        <strain evidence="10 11">FF15</strain>
    </source>
</reference>
<keyword evidence="5" id="KW-0521">NADP</keyword>
<dbReference type="RefSeq" id="WP_207397498.1">
    <property type="nucleotide sequence ID" value="NZ_JABRWO010000009.1"/>
</dbReference>
<dbReference type="NCBIfam" id="TIGR02817">
    <property type="entry name" value="adh_fam_1"/>
    <property type="match status" value="1"/>
</dbReference>
<evidence type="ECO:0000256" key="5">
    <source>
        <dbReference type="ARBA" id="ARBA00022857"/>
    </source>
</evidence>
<dbReference type="Proteomes" id="UP000551616">
    <property type="component" value="Unassembled WGS sequence"/>
</dbReference>
<keyword evidence="8" id="KW-0479">Metal-binding</keyword>
<dbReference type="Gene3D" id="3.40.50.720">
    <property type="entry name" value="NAD(P)-binding Rossmann-like Domain"/>
    <property type="match status" value="1"/>
</dbReference>
<keyword evidence="11" id="KW-1185">Reference proteome</keyword>
<evidence type="ECO:0000256" key="1">
    <source>
        <dbReference type="ARBA" id="ARBA00004496"/>
    </source>
</evidence>
<evidence type="ECO:0000313" key="11">
    <source>
        <dbReference type="Proteomes" id="UP000551616"/>
    </source>
</evidence>
<comment type="subunit">
    <text evidence="3">Homotetramer.</text>
</comment>
<dbReference type="AlphaFoldDB" id="A0A7V8V6X1"/>
<dbReference type="PANTHER" id="PTHR44154:SF1">
    <property type="entry name" value="QUINONE OXIDOREDUCTASE"/>
    <property type="match status" value="1"/>
</dbReference>
<dbReference type="SUPFAM" id="SSF50129">
    <property type="entry name" value="GroES-like"/>
    <property type="match status" value="1"/>
</dbReference>
<dbReference type="PANTHER" id="PTHR44154">
    <property type="entry name" value="QUINONE OXIDOREDUCTASE"/>
    <property type="match status" value="1"/>
</dbReference>
<dbReference type="InterPro" id="IPR051603">
    <property type="entry name" value="Zinc-ADH_QOR/CCCR"/>
</dbReference>
<keyword evidence="4" id="KW-0963">Cytoplasm</keyword>
<dbReference type="InterPro" id="IPR013154">
    <property type="entry name" value="ADH-like_N"/>
</dbReference>
<evidence type="ECO:0000256" key="6">
    <source>
        <dbReference type="ARBA" id="ARBA00022884"/>
    </source>
</evidence>
<dbReference type="PROSITE" id="PS01162">
    <property type="entry name" value="QOR_ZETA_CRYSTAL"/>
    <property type="match status" value="1"/>
</dbReference>
<keyword evidence="8" id="KW-0862">Zinc</keyword>
<dbReference type="GO" id="GO:0005737">
    <property type="term" value="C:cytoplasm"/>
    <property type="evidence" value="ECO:0007669"/>
    <property type="project" value="UniProtKB-SubCell"/>
</dbReference>
<accession>A0A7V8V6X1</accession>
<dbReference type="InterPro" id="IPR020843">
    <property type="entry name" value="ER"/>
</dbReference>
<evidence type="ECO:0000259" key="9">
    <source>
        <dbReference type="SMART" id="SM00829"/>
    </source>
</evidence>
<comment type="caution">
    <text evidence="10">The sequence shown here is derived from an EMBL/GenBank/DDBJ whole genome shotgun (WGS) entry which is preliminary data.</text>
</comment>
<keyword evidence="7" id="KW-0007">Acetylation</keyword>
<dbReference type="Pfam" id="PF08240">
    <property type="entry name" value="ADH_N"/>
    <property type="match status" value="1"/>
</dbReference>
<proteinExistence type="inferred from homology"/>
<name>A0A7V8V6X1_9BACT</name>
<dbReference type="Pfam" id="PF00107">
    <property type="entry name" value="ADH_zinc_N"/>
    <property type="match status" value="1"/>
</dbReference>
<comment type="subcellular location">
    <subcellularLocation>
        <location evidence="1">Cytoplasm</location>
    </subcellularLocation>
</comment>
<evidence type="ECO:0000256" key="2">
    <source>
        <dbReference type="ARBA" id="ARBA00010371"/>
    </source>
</evidence>
<dbReference type="Gene3D" id="3.90.180.10">
    <property type="entry name" value="Medium-chain alcohol dehydrogenases, catalytic domain"/>
    <property type="match status" value="1"/>
</dbReference>
<organism evidence="10 11">
    <name type="scientific">Bremerella alba</name>
    <dbReference type="NCBI Taxonomy" id="980252"/>
    <lineage>
        <taxon>Bacteria</taxon>
        <taxon>Pseudomonadati</taxon>
        <taxon>Planctomycetota</taxon>
        <taxon>Planctomycetia</taxon>
        <taxon>Pirellulales</taxon>
        <taxon>Pirellulaceae</taxon>
        <taxon>Bremerella</taxon>
    </lineage>
</organism>
<dbReference type="GO" id="GO:0003723">
    <property type="term" value="F:RNA binding"/>
    <property type="evidence" value="ECO:0007669"/>
    <property type="project" value="UniProtKB-KW"/>
</dbReference>